<evidence type="ECO:0000313" key="7">
    <source>
        <dbReference type="EMBL" id="BEV04659.1"/>
    </source>
</evidence>
<dbReference type="SUPFAM" id="SSF50985">
    <property type="entry name" value="RCC1/BLIP-II"/>
    <property type="match status" value="2"/>
</dbReference>
<feature type="domain" description="RCC1-like" evidence="6">
    <location>
        <begin position="331"/>
        <end position="522"/>
    </location>
</feature>
<evidence type="ECO:0000256" key="3">
    <source>
        <dbReference type="ARBA" id="ARBA00022737"/>
    </source>
</evidence>
<feature type="chain" id="PRO_5046807193" evidence="4">
    <location>
        <begin position="20"/>
        <end position="614"/>
    </location>
</feature>
<dbReference type="EMBL" id="AP029022">
    <property type="protein sequence ID" value="BEV04659.1"/>
    <property type="molecule type" value="Genomic_DNA"/>
</dbReference>
<keyword evidence="2 4" id="KW-0732">Signal</keyword>
<dbReference type="Gene3D" id="2.130.10.30">
    <property type="entry name" value="Regulator of chromosome condensation 1/beta-lactamase-inhibitor protein II"/>
    <property type="match status" value="2"/>
</dbReference>
<dbReference type="InterPro" id="IPR000408">
    <property type="entry name" value="Reg_chr_condens"/>
</dbReference>
<organism evidence="7 8">
    <name type="scientific">Chryseobacterium gambrini</name>
    <dbReference type="NCBI Taxonomy" id="373672"/>
    <lineage>
        <taxon>Bacteria</taxon>
        <taxon>Pseudomonadati</taxon>
        <taxon>Bacteroidota</taxon>
        <taxon>Flavobacteriia</taxon>
        <taxon>Flavobacteriales</taxon>
        <taxon>Weeksellaceae</taxon>
        <taxon>Chryseobacterium group</taxon>
        <taxon>Chryseobacterium</taxon>
    </lineage>
</organism>
<dbReference type="PROSITE" id="PS00626">
    <property type="entry name" value="RCC1_2"/>
    <property type="match status" value="1"/>
</dbReference>
<dbReference type="InterPro" id="IPR051553">
    <property type="entry name" value="Ran_GTPase-activating"/>
</dbReference>
<dbReference type="NCBIfam" id="TIGR04183">
    <property type="entry name" value="Por_Secre_tail"/>
    <property type="match status" value="1"/>
</dbReference>
<dbReference type="Pfam" id="PF25390">
    <property type="entry name" value="WD40_RLD"/>
    <property type="match status" value="1"/>
</dbReference>
<sequence>MRKYIYSIIALLMVTLCSAQLYVSQAEYFWDNDPGTGNGTPVLATDGNLNSAFEYLTKTGISTPGNGLHKFCLRVKDNTGVWGPVFTNIINVQQNNTSTIMAVSQAEYFWDTDPGTGNGTPVLATDGNFDSTYEQLTKTGITLPSAGLHVFNIRVKDNSGVWGPVFKNVINVQSASVSGCYQKIAGGAYHNLAIKSNGTLWTWGHNANGALGDGTTIDKIIPTQIGNATNWKYITAGYSVSFAIKTDGTLWGWGLNEYGGLGDGTTVKKLVPTQIGVATNWKIISNYGSHSVAIKEDGTLWAWGYNGFGQLGDGTTINRYVPVQIGTANNWETVSTGSYHTVAIKSDGTLWAWGYNLSGQLGFSGVSQYLPIQVGSANNWKSVNCGDNHTLAIKTDGTLWAWGGNDFGQLGNGSYSTVFYPIQIGTANNWKSVEAGPKYSSAIKTDGTIWSWGYNAYGQLGLGNYTTTINPTQVGTANDWEQISTNGYHAVALKYNGNLWAWGDNEFGELGNGSINSTTSPIFIACQNLDAVNFEKRDLITTVYPNPVNDILNISSDQKIISITVFNASGQLIITKVINDKNTAIDVSGLLSGVYTVKIDAGDKNVKTVKVIKR</sequence>
<dbReference type="PRINTS" id="PR00633">
    <property type="entry name" value="RCCNDNSATION"/>
</dbReference>
<dbReference type="PROSITE" id="PS50012">
    <property type="entry name" value="RCC1_3"/>
    <property type="match status" value="6"/>
</dbReference>
<keyword evidence="3" id="KW-0677">Repeat</keyword>
<gene>
    <name evidence="7" type="ORF">CRDW_20330</name>
</gene>
<protein>
    <submittedName>
        <fullName evidence="7">T9SS type A sorting domain-containing protein</fullName>
    </submittedName>
</protein>
<evidence type="ECO:0000256" key="4">
    <source>
        <dbReference type="SAM" id="SignalP"/>
    </source>
</evidence>
<evidence type="ECO:0000256" key="1">
    <source>
        <dbReference type="ARBA" id="ARBA00022658"/>
    </source>
</evidence>
<evidence type="ECO:0000259" key="5">
    <source>
        <dbReference type="Pfam" id="PF18962"/>
    </source>
</evidence>
<dbReference type="Proteomes" id="UP001380186">
    <property type="component" value="Chromosome"/>
</dbReference>
<keyword evidence="8" id="KW-1185">Reference proteome</keyword>
<evidence type="ECO:0000313" key="8">
    <source>
        <dbReference type="Proteomes" id="UP001380186"/>
    </source>
</evidence>
<dbReference type="Pfam" id="PF00415">
    <property type="entry name" value="RCC1"/>
    <property type="match status" value="2"/>
</dbReference>
<evidence type="ECO:0000256" key="2">
    <source>
        <dbReference type="ARBA" id="ARBA00022729"/>
    </source>
</evidence>
<dbReference type="InterPro" id="IPR058923">
    <property type="entry name" value="RCC1-like_dom"/>
</dbReference>
<evidence type="ECO:0000259" key="6">
    <source>
        <dbReference type="Pfam" id="PF25390"/>
    </source>
</evidence>
<name>A0ABM8K6K2_9FLAO</name>
<dbReference type="Pfam" id="PF13540">
    <property type="entry name" value="RCC1_2"/>
    <property type="match status" value="1"/>
</dbReference>
<reference evidence="7 8" key="1">
    <citation type="journal article" date="2020" name="Microbes Environ.">
        <title>Synthetic bacterial community of duckweed: a simple and stable system to study plant-microbe interactions.</title>
        <authorList>
            <person name="Ishizawa H."/>
            <person name="Tada M."/>
            <person name="Kuroda M."/>
            <person name="Inoue D."/>
            <person name="Futamata H."/>
            <person name="Ike M."/>
        </authorList>
    </citation>
    <scope>NUCLEOTIDE SEQUENCE [LARGE SCALE GENOMIC DNA]</scope>
    <source>
        <strain evidence="7 8">DW100</strain>
    </source>
</reference>
<dbReference type="Pfam" id="PF18962">
    <property type="entry name" value="Por_Secre_tail"/>
    <property type="match status" value="1"/>
</dbReference>
<dbReference type="RefSeq" id="WP_338612551.1">
    <property type="nucleotide sequence ID" value="NZ_AP029022.1"/>
</dbReference>
<proteinExistence type="predicted"/>
<dbReference type="PANTHER" id="PTHR45982:SF1">
    <property type="entry name" value="REGULATOR OF CHROMOSOME CONDENSATION"/>
    <property type="match status" value="1"/>
</dbReference>
<feature type="domain" description="Secretion system C-terminal sorting" evidence="5">
    <location>
        <begin position="543"/>
        <end position="610"/>
    </location>
</feature>
<dbReference type="InterPro" id="IPR009091">
    <property type="entry name" value="RCC1/BLIP-II"/>
</dbReference>
<keyword evidence="1" id="KW-0344">Guanine-nucleotide releasing factor</keyword>
<dbReference type="InterPro" id="IPR026444">
    <property type="entry name" value="Secre_tail"/>
</dbReference>
<dbReference type="PANTHER" id="PTHR45982">
    <property type="entry name" value="REGULATOR OF CHROMOSOME CONDENSATION"/>
    <property type="match status" value="1"/>
</dbReference>
<feature type="signal peptide" evidence="4">
    <location>
        <begin position="1"/>
        <end position="19"/>
    </location>
</feature>
<accession>A0ABM8K6K2</accession>